<reference evidence="2" key="1">
    <citation type="submission" date="2017-01" db="EMBL/GenBank/DDBJ databases">
        <authorList>
            <person name="Varghese N."/>
            <person name="Submissions S."/>
        </authorList>
    </citation>
    <scope>NUCLEOTIDE SEQUENCE [LARGE SCALE GENOMIC DNA]</scope>
    <source>
        <strain evidence="2">CGMCC 1.7737</strain>
    </source>
</reference>
<accession>A0A1N6W4F1</accession>
<sequence>MAELLEHYRPTDDTRTPGVYRVVGAPNEITLLRVTDGDGRRVATGELHHVSPHTLDAEFVRADNPDSGFTPIAGIRNMFTGLYWSVRRFF</sequence>
<dbReference type="RefSeq" id="WP_076427806.1">
    <property type="nucleotide sequence ID" value="NZ_FTNO01000001.1"/>
</dbReference>
<keyword evidence="2" id="KW-1185">Reference proteome</keyword>
<dbReference type="Proteomes" id="UP000186914">
    <property type="component" value="Unassembled WGS sequence"/>
</dbReference>
<dbReference type="EMBL" id="FTNO01000001">
    <property type="protein sequence ID" value="SIQ84989.1"/>
    <property type="molecule type" value="Genomic_DNA"/>
</dbReference>
<organism evidence="1 2">
    <name type="scientific">Haladaptatus litoreus</name>
    <dbReference type="NCBI Taxonomy" id="553468"/>
    <lineage>
        <taxon>Archaea</taxon>
        <taxon>Methanobacteriati</taxon>
        <taxon>Methanobacteriota</taxon>
        <taxon>Stenosarchaea group</taxon>
        <taxon>Halobacteria</taxon>
        <taxon>Halobacteriales</taxon>
        <taxon>Haladaptataceae</taxon>
        <taxon>Haladaptatus</taxon>
    </lineage>
</organism>
<dbReference type="AlphaFoldDB" id="A0A1N6W4F1"/>
<name>A0A1N6W4F1_9EURY</name>
<gene>
    <name evidence="1" type="ORF">SAMN05421858_0599</name>
</gene>
<evidence type="ECO:0000313" key="1">
    <source>
        <dbReference type="EMBL" id="SIQ84989.1"/>
    </source>
</evidence>
<protein>
    <submittedName>
        <fullName evidence="1">Uncharacterized protein</fullName>
    </submittedName>
</protein>
<dbReference type="OrthoDB" id="313241at2157"/>
<evidence type="ECO:0000313" key="2">
    <source>
        <dbReference type="Proteomes" id="UP000186914"/>
    </source>
</evidence>
<proteinExistence type="predicted"/>